<dbReference type="EMBL" id="SOBT01000008">
    <property type="protein sequence ID" value="TDU31764.1"/>
    <property type="molecule type" value="Genomic_DNA"/>
</dbReference>
<dbReference type="OrthoDB" id="9773233at2"/>
<dbReference type="GO" id="GO:0050661">
    <property type="term" value="F:NADP binding"/>
    <property type="evidence" value="ECO:0007669"/>
    <property type="project" value="InterPro"/>
</dbReference>
<dbReference type="PANTHER" id="PTHR43098:SF5">
    <property type="entry name" value="DUAL-FUNCTIONAL MONOOXYGENASE_METHYLTRANSFERASE PSOF"/>
    <property type="match status" value="1"/>
</dbReference>
<evidence type="ECO:0000256" key="2">
    <source>
        <dbReference type="ARBA" id="ARBA00022827"/>
    </source>
</evidence>
<dbReference type="InterPro" id="IPR036188">
    <property type="entry name" value="FAD/NAD-bd_sf"/>
</dbReference>
<evidence type="ECO:0000313" key="5">
    <source>
        <dbReference type="EMBL" id="TDU31764.1"/>
    </source>
</evidence>
<dbReference type="PRINTS" id="PR00411">
    <property type="entry name" value="PNDRDTASEI"/>
</dbReference>
<protein>
    <submittedName>
        <fullName evidence="5">Cyclohexanone monooxygenase</fullName>
    </submittedName>
</protein>
<dbReference type="Pfam" id="PF00743">
    <property type="entry name" value="FMO-like"/>
    <property type="match status" value="1"/>
</dbReference>
<dbReference type="InterPro" id="IPR020946">
    <property type="entry name" value="Flavin_mOase-like"/>
</dbReference>
<dbReference type="InterPro" id="IPR050775">
    <property type="entry name" value="FAD-binding_Monooxygenases"/>
</dbReference>
<dbReference type="RefSeq" id="WP_133880324.1">
    <property type="nucleotide sequence ID" value="NZ_MWIN01000012.1"/>
</dbReference>
<dbReference type="GO" id="GO:0050660">
    <property type="term" value="F:flavin adenine dinucleotide binding"/>
    <property type="evidence" value="ECO:0007669"/>
    <property type="project" value="InterPro"/>
</dbReference>
<evidence type="ECO:0000256" key="4">
    <source>
        <dbReference type="ARBA" id="ARBA00023002"/>
    </source>
</evidence>
<keyword evidence="1" id="KW-0285">Flavoprotein</keyword>
<keyword evidence="5" id="KW-0503">Monooxygenase</keyword>
<organism evidence="5 6">
    <name type="scientific">Panacagrimonas perspica</name>
    <dbReference type="NCBI Taxonomy" id="381431"/>
    <lineage>
        <taxon>Bacteria</taxon>
        <taxon>Pseudomonadati</taxon>
        <taxon>Pseudomonadota</taxon>
        <taxon>Gammaproteobacteria</taxon>
        <taxon>Nevskiales</taxon>
        <taxon>Nevskiaceae</taxon>
        <taxon>Panacagrimonas</taxon>
    </lineage>
</organism>
<keyword evidence="2" id="KW-0274">FAD</keyword>
<accession>A0A4S3K4R1</accession>
<dbReference type="GO" id="GO:0004499">
    <property type="term" value="F:N,N-dimethylaniline monooxygenase activity"/>
    <property type="evidence" value="ECO:0007669"/>
    <property type="project" value="InterPro"/>
</dbReference>
<dbReference type="SUPFAM" id="SSF51905">
    <property type="entry name" value="FAD/NAD(P)-binding domain"/>
    <property type="match status" value="2"/>
</dbReference>
<name>A0A4S3K4R1_9GAMM</name>
<evidence type="ECO:0000256" key="1">
    <source>
        <dbReference type="ARBA" id="ARBA00022630"/>
    </source>
</evidence>
<dbReference type="PANTHER" id="PTHR43098">
    <property type="entry name" value="L-ORNITHINE N(5)-MONOOXYGENASE-RELATED"/>
    <property type="match status" value="1"/>
</dbReference>
<proteinExistence type="predicted"/>
<evidence type="ECO:0000313" key="6">
    <source>
        <dbReference type="Proteomes" id="UP000295341"/>
    </source>
</evidence>
<dbReference type="AlphaFoldDB" id="A0A4S3K4R1"/>
<reference evidence="5 6" key="1">
    <citation type="submission" date="2019-03" db="EMBL/GenBank/DDBJ databases">
        <title>Genomic Encyclopedia of Type Strains, Phase IV (KMG-IV): sequencing the most valuable type-strain genomes for metagenomic binning, comparative biology and taxonomic classification.</title>
        <authorList>
            <person name="Goeker M."/>
        </authorList>
    </citation>
    <scope>NUCLEOTIDE SEQUENCE [LARGE SCALE GENOMIC DNA]</scope>
    <source>
        <strain evidence="5 6">DSM 26377</strain>
    </source>
</reference>
<keyword evidence="6" id="KW-1185">Reference proteome</keyword>
<evidence type="ECO:0000256" key="3">
    <source>
        <dbReference type="ARBA" id="ARBA00022857"/>
    </source>
</evidence>
<keyword evidence="4" id="KW-0560">Oxidoreductase</keyword>
<sequence>MSHSVVADETVVPEYDVLVIGAGFGGLRLLYELRGRGFSVRVLEAGSDVGGTWYWNRYPGARTDSEAWVYCFSFDEKLQQEWDWPARFPSQPEVHAYLRHVAERFDLRRDIELNTRVMAADYDEASNRWRVTTEDGRRLQCIFLVSATGNFSVPYDPPFPGRERFGGQIIHSQRWPHVPVSLAGKRVGVIGTGATAVQIIPEVAHTAAHLTVFQRTPTYVIPSRNHPLEAHQRAAIKANYDDIWKLCRRQVFAFPIERSGRKIDNVTQEEHQRILEAGWERGGFRFIFETLDDLTADAQSNAVAAEFVRNKIRTIVDDPATAELLCPKDHPIGAKRIPLGHHYYETYNRPNVELVSVRDNPIQEFTARGVRLADGTEHELDMLILALGFDAGTGALTNMGIRGRDGRCLDAEWASGARTYLGLAVEGYPNLFIMAGPHSPILNFPVLIEHKAQWIGRTLEHLRAQGKDRIEPRPGTMERWSERLTTLFNATLLPGAEAVGSYYVGANIPGKATGPLFYFGGAPKYFREIDAAADSGYEGFSIDSHAPTAEAAVAAPRRG</sequence>
<gene>
    <name evidence="5" type="ORF">DFR24_1145</name>
</gene>
<keyword evidence="3" id="KW-0521">NADP</keyword>
<dbReference type="Proteomes" id="UP000295341">
    <property type="component" value="Unassembled WGS sequence"/>
</dbReference>
<dbReference type="Gene3D" id="3.50.50.60">
    <property type="entry name" value="FAD/NAD(P)-binding domain"/>
    <property type="match status" value="2"/>
</dbReference>
<comment type="caution">
    <text evidence="5">The sequence shown here is derived from an EMBL/GenBank/DDBJ whole genome shotgun (WGS) entry which is preliminary data.</text>
</comment>